<dbReference type="Gene3D" id="3.50.50.60">
    <property type="entry name" value="FAD/NAD(P)-binding domain"/>
    <property type="match status" value="1"/>
</dbReference>
<dbReference type="InterPro" id="IPR036188">
    <property type="entry name" value="FAD/NAD-bd_sf"/>
</dbReference>
<proteinExistence type="predicted"/>
<dbReference type="EMBL" id="CP100390">
    <property type="protein sequence ID" value="UZE96805.1"/>
    <property type="molecule type" value="Genomic_DNA"/>
</dbReference>
<accession>A0ABY6N444</accession>
<organism evidence="2 3">
    <name type="scientific">Alkalimarinus alittae</name>
    <dbReference type="NCBI Taxonomy" id="2961619"/>
    <lineage>
        <taxon>Bacteria</taxon>
        <taxon>Pseudomonadati</taxon>
        <taxon>Pseudomonadota</taxon>
        <taxon>Gammaproteobacteria</taxon>
        <taxon>Alteromonadales</taxon>
        <taxon>Alteromonadaceae</taxon>
        <taxon>Alkalimarinus</taxon>
    </lineage>
</organism>
<sequence>MNKTLRGVAIIGAGTAGALAANQLSAAGLDCCIVEKSRGLGGRCSRRRVLDYISVDIGAPHFSIPFDEHPILIANMNQWLRSGYLTEWLFTTGEFESQSLPVKKIELCGTPSMNAFHRHLAAGVDCLTQRHVHKLSRVNNYWQLLDQQGQLIVEAKAVIVTAPAEQTYNLVALHDLMSKGHQPGQHDLINNPVLSAAEASLPQYICAVTFDQPQTQLLDLYCGEHPVFSKAIRANSKFNHSNSMDHQTPEVWILHSTHSWAQQQQHKDAQSVAEDMARLFCQHFNTSQAKVITSHYWRLANHDHKAIKRSFEGHKPENQPFIWNNTLKLGCCADWLAGGGVAGALSSSQHLCNHITSQLTQEV</sequence>
<gene>
    <name evidence="2" type="ORF">NKI27_03370</name>
</gene>
<dbReference type="PANTHER" id="PTHR16128:SF5">
    <property type="entry name" value="FAD_NAD(P)-BINDING OXIDOREDUCTASE FAMILY PROTEIN"/>
    <property type="match status" value="1"/>
</dbReference>
<keyword evidence="1" id="KW-0732">Signal</keyword>
<keyword evidence="3" id="KW-1185">Reference proteome</keyword>
<evidence type="ECO:0000313" key="2">
    <source>
        <dbReference type="EMBL" id="UZE96805.1"/>
    </source>
</evidence>
<dbReference type="PANTHER" id="PTHR16128">
    <property type="entry name" value="FAD/NAD(P)-BINDING OXIDOREDUCTASE FAMILY PROTEIN"/>
    <property type="match status" value="1"/>
</dbReference>
<dbReference type="SUPFAM" id="SSF51905">
    <property type="entry name" value="FAD/NAD(P)-binding domain"/>
    <property type="match status" value="1"/>
</dbReference>
<dbReference type="Proteomes" id="UP001163739">
    <property type="component" value="Chromosome"/>
</dbReference>
<name>A0ABY6N444_9ALTE</name>
<feature type="signal peptide" evidence="1">
    <location>
        <begin position="1"/>
        <end position="20"/>
    </location>
</feature>
<evidence type="ECO:0000313" key="3">
    <source>
        <dbReference type="Proteomes" id="UP001163739"/>
    </source>
</evidence>
<evidence type="ECO:0000256" key="1">
    <source>
        <dbReference type="SAM" id="SignalP"/>
    </source>
</evidence>
<dbReference type="RefSeq" id="WP_265048290.1">
    <property type="nucleotide sequence ID" value="NZ_CP100390.1"/>
</dbReference>
<feature type="chain" id="PRO_5045661774" evidence="1">
    <location>
        <begin position="21"/>
        <end position="363"/>
    </location>
</feature>
<dbReference type="Pfam" id="PF13450">
    <property type="entry name" value="NAD_binding_8"/>
    <property type="match status" value="1"/>
</dbReference>
<reference evidence="2" key="1">
    <citation type="submission" date="2022-06" db="EMBL/GenBank/DDBJ databases">
        <title>Alkalimarinus sp. nov., isolated from gut of a Alitta virens.</title>
        <authorList>
            <person name="Yang A.I."/>
            <person name="Shin N.-R."/>
        </authorList>
    </citation>
    <scope>NUCLEOTIDE SEQUENCE</scope>
    <source>
        <strain evidence="2">A2M4</strain>
    </source>
</reference>
<dbReference type="Gene3D" id="3.90.660.10">
    <property type="match status" value="1"/>
</dbReference>
<protein>
    <submittedName>
        <fullName evidence="2">NAD(P)-binding protein</fullName>
    </submittedName>
</protein>